<proteinExistence type="predicted"/>
<evidence type="ECO:0000313" key="2">
    <source>
        <dbReference type="Proteomes" id="UP001459105"/>
    </source>
</evidence>
<evidence type="ECO:0000313" key="1">
    <source>
        <dbReference type="EMBL" id="XAI95470.1"/>
    </source>
</evidence>
<dbReference type="GO" id="GO:0016740">
    <property type="term" value="F:transferase activity"/>
    <property type="evidence" value="ECO:0007669"/>
    <property type="project" value="UniProtKB-KW"/>
</dbReference>
<dbReference type="SUPFAM" id="SSF53271">
    <property type="entry name" value="PRTase-like"/>
    <property type="match status" value="1"/>
</dbReference>
<dbReference type="CDD" id="cd06223">
    <property type="entry name" value="PRTases_typeI"/>
    <property type="match status" value="1"/>
</dbReference>
<dbReference type="Gene3D" id="3.40.50.2020">
    <property type="match status" value="1"/>
</dbReference>
<dbReference type="Proteomes" id="UP001459105">
    <property type="component" value="Segment"/>
</dbReference>
<reference evidence="1" key="1">
    <citation type="submission" date="2024-03" db="EMBL/GenBank/DDBJ databases">
        <authorList>
            <person name="Lin W."/>
            <person name="Li D."/>
            <person name="Tong Y."/>
        </authorList>
    </citation>
    <scope>NUCLEOTIDE SEQUENCE</scope>
</reference>
<dbReference type="EMBL" id="PP438412">
    <property type="protein sequence ID" value="XAI95470.1"/>
    <property type="molecule type" value="Genomic_DNA"/>
</dbReference>
<accession>A0AAX4QGE2</accession>
<name>A0AAX4QGE2_9CAUD</name>
<dbReference type="InterPro" id="IPR029057">
    <property type="entry name" value="PRTase-like"/>
</dbReference>
<sequence length="268" mass="29906">MNQRVLDSIRFYDSNLNVIPYGQWGIHEYPDGQNQLWFSRDAVRRLRRAEVSVWCPELLDLALQVELIDQHSSINEKVIMYAYGSRCDKVWQGDTLAAPVANLIDDEIFPGWVVLLPHHDSCWGSEIEPPIDLSSYKGIIGADASALLRWGYEGVSATKERDATTGEVTRLALPTLEPGHYLVMDDICDGGATFLRLADELDAQGVTADLLVMHGVFSNNGDSKVADRYQNVYVSNSYPLGRPVDPRVKVFNVWGLDDLDGAIPPLTQ</sequence>
<keyword evidence="1" id="KW-0808">Transferase</keyword>
<protein>
    <submittedName>
        <fullName evidence="1">Phosphoribosyl pyrophosphate transferase</fullName>
    </submittedName>
</protein>
<organism evidence="1 2">
    <name type="scientific">Microcystis phage Mvi-JY20</name>
    <dbReference type="NCBI Taxonomy" id="3128146"/>
    <lineage>
        <taxon>Viruses</taxon>
        <taxon>Duplodnaviria</taxon>
        <taxon>Heunggongvirae</taxon>
        <taxon>Uroviricota</taxon>
        <taxon>Caudoviricetes</taxon>
    </lineage>
</organism>
<dbReference type="InterPro" id="IPR000836">
    <property type="entry name" value="PRTase_dom"/>
</dbReference>